<dbReference type="PANTHER" id="PTHR46430:SF1">
    <property type="entry name" value="CHITIN SYNTHASE REGULATOR SKT5-RELATED"/>
    <property type="match status" value="1"/>
</dbReference>
<protein>
    <submittedName>
        <fullName evidence="3">Chitin synthase regulator Skt5p</fullName>
    </submittedName>
</protein>
<evidence type="ECO:0000256" key="2">
    <source>
        <dbReference type="SAM" id="MobiDB-lite"/>
    </source>
</evidence>
<dbReference type="SUPFAM" id="SSF81901">
    <property type="entry name" value="HCP-like"/>
    <property type="match status" value="1"/>
</dbReference>
<proteinExistence type="predicted"/>
<organism evidence="3 4">
    <name type="scientific">[Candida] anglica</name>
    <dbReference type="NCBI Taxonomy" id="148631"/>
    <lineage>
        <taxon>Eukaryota</taxon>
        <taxon>Fungi</taxon>
        <taxon>Dikarya</taxon>
        <taxon>Ascomycota</taxon>
        <taxon>Saccharomycotina</taxon>
        <taxon>Pichiomycetes</taxon>
        <taxon>Debaryomycetaceae</taxon>
        <taxon>Kurtzmaniella</taxon>
    </lineage>
</organism>
<dbReference type="SMART" id="SM00671">
    <property type="entry name" value="SEL1"/>
    <property type="match status" value="7"/>
</dbReference>
<dbReference type="PANTHER" id="PTHR46430">
    <property type="entry name" value="PROTEIN SKT5-RELATED"/>
    <property type="match status" value="1"/>
</dbReference>
<name>A0ABP0EFC5_9ASCO</name>
<feature type="region of interest" description="Disordered" evidence="2">
    <location>
        <begin position="111"/>
        <end position="210"/>
    </location>
</feature>
<feature type="compositionally biased region" description="Polar residues" evidence="2">
    <location>
        <begin position="33"/>
        <end position="54"/>
    </location>
</feature>
<feature type="compositionally biased region" description="Low complexity" evidence="2">
    <location>
        <begin position="115"/>
        <end position="126"/>
    </location>
</feature>
<evidence type="ECO:0000313" key="3">
    <source>
        <dbReference type="EMBL" id="CAK7912982.1"/>
    </source>
</evidence>
<sequence length="680" mass="75134">MSSHPYRQKVANESPDHSEYGDPPYPQDAFAQASKSFNSQPAQTFNSQPTNNYQEYKYPPKMETPYPVSPTELEVKPATSASAPVAPTPTTAATIRPTSPILATKYQYNHQTHTSLESSSSGSNVESPKDGEFITQSPPPVFSKNNNFNQSGKTSQVTSPTFNTTSATSSVTNFTLGGGQSRPSQESANNYDNLKLPHNGGGYGSKSDSNVDHVYSNNVKYGHSRQVSSTSSLFVDKSDAVSMVDYGHNVIQQYLGSNSHRSVPRIKTLELYRQNAKKSNDPTVLYQYAQYMLQTALMMDGQGSNGSTPPTNSPMKSSKTGHKKNKSHNSLNDMDQMMEIGGKQVVGEKELRKELIREALHYLRKLSDKGYVDAQYLLADAHSSGALGKVENKYSFVLFQSAAKHGHVESAYRTSYCFEEGLGTGRDARKAIEYLKIAASKNHPSAMYKLGIYSFYGRMGMPHDVNTQKMGIKWLTRASNVATELTAAAPFELGKIYFQGFKDIIIKDEKYSLELYSQAAALGHVESARILGHYYEVGEIVPQDSNLSIHYYTQAALGGDAEAMLAMCAWYLVGSEPFLPKDELEAFEWAKRSAQSNYVKAQYALGNFYEKGVGCERNSTESQNWYKRAAQGGDEKSLARVTDKEWVAKHQKGNKNRSRRNNGGAKGENIAAQEKDCVIV</sequence>
<dbReference type="InterPro" id="IPR006597">
    <property type="entry name" value="Sel1-like"/>
</dbReference>
<dbReference type="Pfam" id="PF08238">
    <property type="entry name" value="Sel1"/>
    <property type="match status" value="8"/>
</dbReference>
<keyword evidence="4" id="KW-1185">Reference proteome</keyword>
<feature type="region of interest" description="Disordered" evidence="2">
    <location>
        <begin position="300"/>
        <end position="331"/>
    </location>
</feature>
<keyword evidence="1" id="KW-0677">Repeat</keyword>
<feature type="region of interest" description="Disordered" evidence="2">
    <location>
        <begin position="1"/>
        <end position="94"/>
    </location>
</feature>
<feature type="compositionally biased region" description="Low complexity" evidence="2">
    <location>
        <begin position="77"/>
        <end position="94"/>
    </location>
</feature>
<dbReference type="EMBL" id="OZ004258">
    <property type="protein sequence ID" value="CAK7912982.1"/>
    <property type="molecule type" value="Genomic_DNA"/>
</dbReference>
<reference evidence="3 4" key="1">
    <citation type="submission" date="2024-01" db="EMBL/GenBank/DDBJ databases">
        <authorList>
            <consortium name="Genoscope - CEA"/>
            <person name="William W."/>
        </authorList>
    </citation>
    <scope>NUCLEOTIDE SEQUENCE [LARGE SCALE GENOMIC DNA]</scope>
    <source>
        <strain evidence="3 4">29B2s-10</strain>
    </source>
</reference>
<feature type="region of interest" description="Disordered" evidence="2">
    <location>
        <begin position="649"/>
        <end position="668"/>
    </location>
</feature>
<dbReference type="InterPro" id="IPR051726">
    <property type="entry name" value="Chitin_Synth_Reg"/>
</dbReference>
<feature type="compositionally biased region" description="Polar residues" evidence="2">
    <location>
        <begin position="305"/>
        <end position="318"/>
    </location>
</feature>
<gene>
    <name evidence="3" type="primary">SKT5</name>
    <name evidence="3" type="ORF">CAAN4_F09494</name>
</gene>
<feature type="compositionally biased region" description="Polar residues" evidence="2">
    <location>
        <begin position="143"/>
        <end position="192"/>
    </location>
</feature>
<evidence type="ECO:0000256" key="1">
    <source>
        <dbReference type="ARBA" id="ARBA00022737"/>
    </source>
</evidence>
<dbReference type="InterPro" id="IPR011990">
    <property type="entry name" value="TPR-like_helical_dom_sf"/>
</dbReference>
<evidence type="ECO:0000313" key="4">
    <source>
        <dbReference type="Proteomes" id="UP001497600"/>
    </source>
</evidence>
<dbReference type="Proteomes" id="UP001497600">
    <property type="component" value="Chromosome F"/>
</dbReference>
<dbReference type="Gene3D" id="1.25.40.10">
    <property type="entry name" value="Tetratricopeptide repeat domain"/>
    <property type="match status" value="2"/>
</dbReference>
<accession>A0ABP0EFC5</accession>
<feature type="compositionally biased region" description="Basic residues" evidence="2">
    <location>
        <begin position="649"/>
        <end position="660"/>
    </location>
</feature>